<reference evidence="1" key="1">
    <citation type="submission" date="2020-01" db="EMBL/GenBank/DDBJ databases">
        <authorList>
            <person name="Richard D."/>
        </authorList>
    </citation>
    <scope>NUCLEOTIDE SEQUENCE</scope>
    <source>
        <strain evidence="1">JP541</strain>
    </source>
</reference>
<accession>A0A8I0H7G1</accession>
<dbReference type="AlphaFoldDB" id="A0A8I0H7G1"/>
<dbReference type="Proteomes" id="UP000653002">
    <property type="component" value="Unassembled WGS sequence"/>
</dbReference>
<feature type="non-terminal residue" evidence="1">
    <location>
        <position position="78"/>
    </location>
</feature>
<comment type="caution">
    <text evidence="1">The sequence shown here is derived from an EMBL/GenBank/DDBJ whole genome shotgun (WGS) entry which is preliminary data.</text>
</comment>
<feature type="non-terminal residue" evidence="1">
    <location>
        <position position="1"/>
    </location>
</feature>
<proteinExistence type="predicted"/>
<evidence type="ECO:0000313" key="2">
    <source>
        <dbReference type="Proteomes" id="UP000653002"/>
    </source>
</evidence>
<protein>
    <submittedName>
        <fullName evidence="1">Uncharacterized protein</fullName>
    </submittedName>
</protein>
<gene>
    <name evidence="1" type="ORF">GUH15_07470</name>
</gene>
<name>A0A8I0H7G1_XANCI</name>
<dbReference type="EMBL" id="JAABFR010000461">
    <property type="protein sequence ID" value="MBD4335896.1"/>
    <property type="molecule type" value="Genomic_DNA"/>
</dbReference>
<organism evidence="1 2">
    <name type="scientific">Xanthomonas citri pv. citri</name>
    <dbReference type="NCBI Taxonomy" id="611301"/>
    <lineage>
        <taxon>Bacteria</taxon>
        <taxon>Pseudomonadati</taxon>
        <taxon>Pseudomonadota</taxon>
        <taxon>Gammaproteobacteria</taxon>
        <taxon>Lysobacterales</taxon>
        <taxon>Lysobacteraceae</taxon>
        <taxon>Xanthomonas</taxon>
    </lineage>
</organism>
<evidence type="ECO:0000313" key="1">
    <source>
        <dbReference type="EMBL" id="MBD4335896.1"/>
    </source>
</evidence>
<sequence>TKEMKSIVFKYMDSNISNEDFETILNDVPNQYIDDFFELFEKKIEKIDITADIFIKAICERNISIYHILHLKKIVKKY</sequence>